<accession>A0A453JS35</accession>
<reference evidence="1" key="5">
    <citation type="journal article" date="2021" name="G3 (Bethesda)">
        <title>Aegilops tauschii genome assembly Aet v5.0 features greater sequence contiguity and improved annotation.</title>
        <authorList>
            <person name="Wang L."/>
            <person name="Zhu T."/>
            <person name="Rodriguez J.C."/>
            <person name="Deal K.R."/>
            <person name="Dubcovsky J."/>
            <person name="McGuire P.E."/>
            <person name="Lux T."/>
            <person name="Spannagl M."/>
            <person name="Mayer K.F.X."/>
            <person name="Baldrich P."/>
            <person name="Meyers B.C."/>
            <person name="Huo N."/>
            <person name="Gu Y.Q."/>
            <person name="Zhou H."/>
            <person name="Devos K.M."/>
            <person name="Bennetzen J.L."/>
            <person name="Unver T."/>
            <person name="Budak H."/>
            <person name="Gulick P.J."/>
            <person name="Galiba G."/>
            <person name="Kalapos B."/>
            <person name="Nelson D.R."/>
            <person name="Li P."/>
            <person name="You F.M."/>
            <person name="Luo M.C."/>
            <person name="Dvorak J."/>
        </authorList>
    </citation>
    <scope>NUCLEOTIDE SEQUENCE [LARGE SCALE GENOMIC DNA]</scope>
    <source>
        <strain evidence="1">cv. AL8/78</strain>
    </source>
</reference>
<sequence length="31" mass="3633">MYCEPFTLNCVIMTCQSYGLWRPNLCDNSVM</sequence>
<dbReference type="EnsemblPlants" id="AET5Gv20175800.1">
    <property type="protein sequence ID" value="AET5Gv20175800.1"/>
    <property type="gene ID" value="AET5Gv20175800"/>
</dbReference>
<keyword evidence="2" id="KW-1185">Reference proteome</keyword>
<reference evidence="2" key="1">
    <citation type="journal article" date="2014" name="Science">
        <title>Ancient hybridizations among the ancestral genomes of bread wheat.</title>
        <authorList>
            <consortium name="International Wheat Genome Sequencing Consortium,"/>
            <person name="Marcussen T."/>
            <person name="Sandve S.R."/>
            <person name="Heier L."/>
            <person name="Spannagl M."/>
            <person name="Pfeifer M."/>
            <person name="Jakobsen K.S."/>
            <person name="Wulff B.B."/>
            <person name="Steuernagel B."/>
            <person name="Mayer K.F."/>
            <person name="Olsen O.A."/>
        </authorList>
    </citation>
    <scope>NUCLEOTIDE SEQUENCE [LARGE SCALE GENOMIC DNA]</scope>
    <source>
        <strain evidence="2">cv. AL8/78</strain>
    </source>
</reference>
<organism evidence="1 2">
    <name type="scientific">Aegilops tauschii subsp. strangulata</name>
    <name type="common">Goatgrass</name>
    <dbReference type="NCBI Taxonomy" id="200361"/>
    <lineage>
        <taxon>Eukaryota</taxon>
        <taxon>Viridiplantae</taxon>
        <taxon>Streptophyta</taxon>
        <taxon>Embryophyta</taxon>
        <taxon>Tracheophyta</taxon>
        <taxon>Spermatophyta</taxon>
        <taxon>Magnoliopsida</taxon>
        <taxon>Liliopsida</taxon>
        <taxon>Poales</taxon>
        <taxon>Poaceae</taxon>
        <taxon>BOP clade</taxon>
        <taxon>Pooideae</taxon>
        <taxon>Triticodae</taxon>
        <taxon>Triticeae</taxon>
        <taxon>Triticinae</taxon>
        <taxon>Aegilops</taxon>
    </lineage>
</organism>
<dbReference type="AlphaFoldDB" id="A0A453JS35"/>
<proteinExistence type="predicted"/>
<dbReference type="Proteomes" id="UP000015105">
    <property type="component" value="Chromosome 5D"/>
</dbReference>
<reference evidence="1" key="3">
    <citation type="journal article" date="2017" name="Nature">
        <title>Genome sequence of the progenitor of the wheat D genome Aegilops tauschii.</title>
        <authorList>
            <person name="Luo M.C."/>
            <person name="Gu Y.Q."/>
            <person name="Puiu D."/>
            <person name="Wang H."/>
            <person name="Twardziok S.O."/>
            <person name="Deal K.R."/>
            <person name="Huo N."/>
            <person name="Zhu T."/>
            <person name="Wang L."/>
            <person name="Wang Y."/>
            <person name="McGuire P.E."/>
            <person name="Liu S."/>
            <person name="Long H."/>
            <person name="Ramasamy R.K."/>
            <person name="Rodriguez J.C."/>
            <person name="Van S.L."/>
            <person name="Yuan L."/>
            <person name="Wang Z."/>
            <person name="Xia Z."/>
            <person name="Xiao L."/>
            <person name="Anderson O.D."/>
            <person name="Ouyang S."/>
            <person name="Liang Y."/>
            <person name="Zimin A.V."/>
            <person name="Pertea G."/>
            <person name="Qi P."/>
            <person name="Bennetzen J.L."/>
            <person name="Dai X."/>
            <person name="Dawson M.W."/>
            <person name="Muller H.G."/>
            <person name="Kugler K."/>
            <person name="Rivarola-Duarte L."/>
            <person name="Spannagl M."/>
            <person name="Mayer K.F.X."/>
            <person name="Lu F.H."/>
            <person name="Bevan M.W."/>
            <person name="Leroy P."/>
            <person name="Li P."/>
            <person name="You F.M."/>
            <person name="Sun Q."/>
            <person name="Liu Z."/>
            <person name="Lyons E."/>
            <person name="Wicker T."/>
            <person name="Salzberg S.L."/>
            <person name="Devos K.M."/>
            <person name="Dvorak J."/>
        </authorList>
    </citation>
    <scope>NUCLEOTIDE SEQUENCE [LARGE SCALE GENOMIC DNA]</scope>
    <source>
        <strain evidence="1">cv. AL8/78</strain>
    </source>
</reference>
<reference evidence="2" key="2">
    <citation type="journal article" date="2017" name="Nat. Plants">
        <title>The Aegilops tauschii genome reveals multiple impacts of transposons.</title>
        <authorList>
            <person name="Zhao G."/>
            <person name="Zou C."/>
            <person name="Li K."/>
            <person name="Wang K."/>
            <person name="Li T."/>
            <person name="Gao L."/>
            <person name="Zhang X."/>
            <person name="Wang H."/>
            <person name="Yang Z."/>
            <person name="Liu X."/>
            <person name="Jiang W."/>
            <person name="Mao L."/>
            <person name="Kong X."/>
            <person name="Jiao Y."/>
            <person name="Jia J."/>
        </authorList>
    </citation>
    <scope>NUCLEOTIDE SEQUENCE [LARGE SCALE GENOMIC DNA]</scope>
    <source>
        <strain evidence="2">cv. AL8/78</strain>
    </source>
</reference>
<reference evidence="1" key="4">
    <citation type="submission" date="2019-03" db="UniProtKB">
        <authorList>
            <consortium name="EnsemblPlants"/>
        </authorList>
    </citation>
    <scope>IDENTIFICATION</scope>
</reference>
<protein>
    <submittedName>
        <fullName evidence="1">Uncharacterized protein</fullName>
    </submittedName>
</protein>
<dbReference type="Gramene" id="AET5Gv20175800.1">
    <property type="protein sequence ID" value="AET5Gv20175800.1"/>
    <property type="gene ID" value="AET5Gv20175800"/>
</dbReference>
<evidence type="ECO:0000313" key="1">
    <source>
        <dbReference type="EnsemblPlants" id="AET5Gv20175800.1"/>
    </source>
</evidence>
<name>A0A453JS35_AEGTS</name>
<evidence type="ECO:0000313" key="2">
    <source>
        <dbReference type="Proteomes" id="UP000015105"/>
    </source>
</evidence>